<organism evidence="2 3">
    <name type="scientific">Candida parapsilosis</name>
    <name type="common">Yeast</name>
    <dbReference type="NCBI Taxonomy" id="5480"/>
    <lineage>
        <taxon>Eukaryota</taxon>
        <taxon>Fungi</taxon>
        <taxon>Dikarya</taxon>
        <taxon>Ascomycota</taxon>
        <taxon>Saccharomycotina</taxon>
        <taxon>Pichiomycetes</taxon>
        <taxon>Debaryomycetaceae</taxon>
        <taxon>Candida/Lodderomyces clade</taxon>
        <taxon>Candida</taxon>
    </lineage>
</organism>
<dbReference type="Proteomes" id="UP000590412">
    <property type="component" value="Unassembled WGS sequence"/>
</dbReference>
<proteinExistence type="predicted"/>
<sequence>MHSTIFFILPLVLSTIIPANLDLKAKTVGAGTQAAETKRDVQTAQSNDANNVYHSKREFKSVVLGDVKNKVVRDSINANELI</sequence>
<evidence type="ECO:0000313" key="2">
    <source>
        <dbReference type="EMBL" id="KAF6059482.1"/>
    </source>
</evidence>
<evidence type="ECO:0000313" key="3">
    <source>
        <dbReference type="Proteomes" id="UP000590412"/>
    </source>
</evidence>
<dbReference type="OrthoDB" id="4018574at2759"/>
<keyword evidence="1" id="KW-0732">Signal</keyword>
<feature type="chain" id="PRO_5044694619" description="RxLR effector protein" evidence="1">
    <location>
        <begin position="20"/>
        <end position="82"/>
    </location>
</feature>
<dbReference type="EMBL" id="JABWAB010000001">
    <property type="protein sequence ID" value="KAF6059482.1"/>
    <property type="molecule type" value="Genomic_DNA"/>
</dbReference>
<dbReference type="AlphaFoldDB" id="A0A8X7NR86"/>
<feature type="signal peptide" evidence="1">
    <location>
        <begin position="1"/>
        <end position="19"/>
    </location>
</feature>
<reference evidence="2" key="1">
    <citation type="submission" date="2020-03" db="EMBL/GenBank/DDBJ databases">
        <title>FDA dAtabase for Regulatory Grade micrObial Sequences (FDA-ARGOS): Supporting development and validation of Infectious Disease Dx tests.</title>
        <authorList>
            <person name="Campos J."/>
            <person name="Goldberg B."/>
            <person name="Tallon L."/>
            <person name="Sadzewicz L."/>
            <person name="Vavikolanu K."/>
            <person name="Mehta A."/>
            <person name="Aluvathingal J."/>
            <person name="Nadendla S."/>
            <person name="Nandy P."/>
            <person name="Geyer C."/>
            <person name="Yan Y."/>
            <person name="Sichtig H."/>
        </authorList>
    </citation>
    <scope>NUCLEOTIDE SEQUENCE [LARGE SCALE GENOMIC DNA]</scope>
    <source>
        <strain evidence="2">FDAARGOS_652</strain>
    </source>
</reference>
<protein>
    <recommendedName>
        <fullName evidence="4">RxLR effector protein</fullName>
    </recommendedName>
</protein>
<comment type="caution">
    <text evidence="2">The sequence shown here is derived from an EMBL/GenBank/DDBJ whole genome shotgun (WGS) entry which is preliminary data.</text>
</comment>
<accession>A0A8X7NR86</accession>
<name>A0A8X7NR86_CANPA</name>
<evidence type="ECO:0008006" key="4">
    <source>
        <dbReference type="Google" id="ProtNLM"/>
    </source>
</evidence>
<evidence type="ECO:0000256" key="1">
    <source>
        <dbReference type="SAM" id="SignalP"/>
    </source>
</evidence>
<gene>
    <name evidence="2" type="ORF">FOB60_001064</name>
</gene>